<reference evidence="5 6" key="1">
    <citation type="journal article" date="2015" name="Nature">
        <title>rRNA introns, odd ribosomes, and small enigmatic genomes across a large radiation of phyla.</title>
        <authorList>
            <person name="Brown C.T."/>
            <person name="Hug L.A."/>
            <person name="Thomas B.C."/>
            <person name="Sharon I."/>
            <person name="Castelle C.J."/>
            <person name="Singh A."/>
            <person name="Wilkins M.J."/>
            <person name="Williams K.H."/>
            <person name="Banfield J.F."/>
        </authorList>
    </citation>
    <scope>NUCLEOTIDE SEQUENCE [LARGE SCALE GENOMIC DNA]</scope>
</reference>
<dbReference type="Gene3D" id="3.40.190.80">
    <property type="match status" value="1"/>
</dbReference>
<keyword evidence="1 4" id="KW-0479">Metal-binding</keyword>
<dbReference type="SUPFAM" id="SSF56655">
    <property type="entry name" value="Carbohydrate phosphatase"/>
    <property type="match status" value="1"/>
</dbReference>
<keyword evidence="2" id="KW-0378">Hydrolase</keyword>
<evidence type="ECO:0000256" key="2">
    <source>
        <dbReference type="ARBA" id="ARBA00022801"/>
    </source>
</evidence>
<dbReference type="PANTHER" id="PTHR20854:SF4">
    <property type="entry name" value="INOSITOL-1-MONOPHOSPHATASE-RELATED"/>
    <property type="match status" value="1"/>
</dbReference>
<dbReference type="Pfam" id="PF00459">
    <property type="entry name" value="Inositol_P"/>
    <property type="match status" value="1"/>
</dbReference>
<protein>
    <submittedName>
        <fullName evidence="5">Inositol-phosphate phosphatase</fullName>
    </submittedName>
</protein>
<feature type="binding site" evidence="4">
    <location>
        <position position="212"/>
    </location>
    <ligand>
        <name>Mg(2+)</name>
        <dbReference type="ChEBI" id="CHEBI:18420"/>
        <label>1</label>
        <note>catalytic</note>
    </ligand>
</feature>
<dbReference type="CDD" id="cd01637">
    <property type="entry name" value="IMPase_like"/>
    <property type="match status" value="1"/>
</dbReference>
<dbReference type="GO" id="GO:0007165">
    <property type="term" value="P:signal transduction"/>
    <property type="evidence" value="ECO:0007669"/>
    <property type="project" value="TreeGrafter"/>
</dbReference>
<dbReference type="PROSITE" id="PS00629">
    <property type="entry name" value="IMP_1"/>
    <property type="match status" value="1"/>
</dbReference>
<evidence type="ECO:0000256" key="1">
    <source>
        <dbReference type="ARBA" id="ARBA00022723"/>
    </source>
</evidence>
<sequence>MPSMKDFFMQILREAGKIPLQYVEDDFVVKEKTDPFDLLSAADVAVHEFITKQIALRYPDHQITSEEGKIEKEHFEYEWIIDPIDGTYNFVHGNPLWAVVLCVLRNGEIVYSGVFFPVSNQLYFADDSGAYLNNKKIHVVDTKEIKHSVASIQAVAPFGPYGIKYEQFLKAKLTYIEKFGKREFSYFSPADYMSVATGMFDFMASNAGLDWDKVPQKHICEKAGAVVTDSDGNPWQRGRQDIIISATPELPEQVLALFRE</sequence>
<dbReference type="PANTHER" id="PTHR20854">
    <property type="entry name" value="INOSITOL MONOPHOSPHATASE"/>
    <property type="match status" value="1"/>
</dbReference>
<dbReference type="PRINTS" id="PR00377">
    <property type="entry name" value="IMPHPHTASES"/>
</dbReference>
<organism evidence="5 6">
    <name type="scientific">Candidatus Magasanikbacteria bacterium GW2011_GWE2_42_7</name>
    <dbReference type="NCBI Taxonomy" id="1619052"/>
    <lineage>
        <taxon>Bacteria</taxon>
        <taxon>Candidatus Magasanikiibacteriota</taxon>
    </lineage>
</organism>
<feature type="binding site" evidence="4">
    <location>
        <position position="82"/>
    </location>
    <ligand>
        <name>Mg(2+)</name>
        <dbReference type="ChEBI" id="CHEBI:18420"/>
        <label>1</label>
        <note>catalytic</note>
    </ligand>
</feature>
<dbReference type="GO" id="GO:0008934">
    <property type="term" value="F:inositol monophosphate 1-phosphatase activity"/>
    <property type="evidence" value="ECO:0007669"/>
    <property type="project" value="TreeGrafter"/>
</dbReference>
<evidence type="ECO:0000313" key="6">
    <source>
        <dbReference type="Proteomes" id="UP000033867"/>
    </source>
</evidence>
<feature type="binding site" evidence="4">
    <location>
        <position position="85"/>
    </location>
    <ligand>
        <name>Mg(2+)</name>
        <dbReference type="ChEBI" id="CHEBI:18420"/>
        <label>1</label>
        <note>catalytic</note>
    </ligand>
</feature>
<accession>A0A0G1DN44</accession>
<evidence type="ECO:0000256" key="3">
    <source>
        <dbReference type="ARBA" id="ARBA00022842"/>
    </source>
</evidence>
<evidence type="ECO:0000256" key="4">
    <source>
        <dbReference type="PIRSR" id="PIRSR600760-2"/>
    </source>
</evidence>
<comment type="cofactor">
    <cofactor evidence="4">
        <name>Mg(2+)</name>
        <dbReference type="ChEBI" id="CHEBI:18420"/>
    </cofactor>
</comment>
<dbReference type="Proteomes" id="UP000033867">
    <property type="component" value="Unassembled WGS sequence"/>
</dbReference>
<evidence type="ECO:0000313" key="5">
    <source>
        <dbReference type="EMBL" id="KKS72246.1"/>
    </source>
</evidence>
<gene>
    <name evidence="5" type="ORF">UV42_C0011G0004</name>
</gene>
<feature type="binding site" evidence="4">
    <location>
        <position position="66"/>
    </location>
    <ligand>
        <name>Mg(2+)</name>
        <dbReference type="ChEBI" id="CHEBI:18420"/>
        <label>1</label>
        <note>catalytic</note>
    </ligand>
</feature>
<dbReference type="Gene3D" id="3.30.540.10">
    <property type="entry name" value="Fructose-1,6-Bisphosphatase, subunit A, domain 1"/>
    <property type="match status" value="1"/>
</dbReference>
<dbReference type="InterPro" id="IPR020583">
    <property type="entry name" value="Inositol_monoP_metal-BS"/>
</dbReference>
<proteinExistence type="predicted"/>
<dbReference type="GO" id="GO:0046872">
    <property type="term" value="F:metal ion binding"/>
    <property type="evidence" value="ECO:0007669"/>
    <property type="project" value="UniProtKB-KW"/>
</dbReference>
<comment type="caution">
    <text evidence="5">The sequence shown here is derived from an EMBL/GenBank/DDBJ whole genome shotgun (WGS) entry which is preliminary data.</text>
</comment>
<keyword evidence="3 4" id="KW-0460">Magnesium</keyword>
<dbReference type="GO" id="GO:0006020">
    <property type="term" value="P:inositol metabolic process"/>
    <property type="evidence" value="ECO:0007669"/>
    <property type="project" value="TreeGrafter"/>
</dbReference>
<feature type="binding site" evidence="4">
    <location>
        <position position="84"/>
    </location>
    <ligand>
        <name>Mg(2+)</name>
        <dbReference type="ChEBI" id="CHEBI:18420"/>
        <label>1</label>
        <note>catalytic</note>
    </ligand>
</feature>
<dbReference type="InterPro" id="IPR000760">
    <property type="entry name" value="Inositol_monophosphatase-like"/>
</dbReference>
<dbReference type="AlphaFoldDB" id="A0A0G1DN44"/>
<dbReference type="EMBL" id="LCEK01000011">
    <property type="protein sequence ID" value="KKS72246.1"/>
    <property type="molecule type" value="Genomic_DNA"/>
</dbReference>
<name>A0A0G1DN44_9BACT</name>